<dbReference type="PANTHER" id="PTHR43592">
    <property type="entry name" value="CAAX AMINO TERMINAL PROTEASE"/>
    <property type="match status" value="1"/>
</dbReference>
<gene>
    <name evidence="3" type="ORF">R4I43_04025</name>
</gene>
<dbReference type="EMBL" id="JAWLNX010000002">
    <property type="protein sequence ID" value="MEB3366564.1"/>
    <property type="molecule type" value="Genomic_DNA"/>
</dbReference>
<dbReference type="Proteomes" id="UP001327093">
    <property type="component" value="Unassembled WGS sequence"/>
</dbReference>
<organism evidence="3 4">
    <name type="scientific">Saccharopolyspora mangrovi</name>
    <dbReference type="NCBI Taxonomy" id="3082379"/>
    <lineage>
        <taxon>Bacteria</taxon>
        <taxon>Bacillati</taxon>
        <taxon>Actinomycetota</taxon>
        <taxon>Actinomycetes</taxon>
        <taxon>Pseudonocardiales</taxon>
        <taxon>Pseudonocardiaceae</taxon>
        <taxon>Saccharopolyspora</taxon>
    </lineage>
</organism>
<evidence type="ECO:0000313" key="4">
    <source>
        <dbReference type="Proteomes" id="UP001327093"/>
    </source>
</evidence>
<feature type="transmembrane region" description="Helical" evidence="1">
    <location>
        <begin position="94"/>
        <end position="117"/>
    </location>
</feature>
<keyword evidence="1" id="KW-0812">Transmembrane</keyword>
<feature type="transmembrane region" description="Helical" evidence="1">
    <location>
        <begin position="60"/>
        <end position="82"/>
    </location>
</feature>
<proteinExistence type="predicted"/>
<dbReference type="PANTHER" id="PTHR43592:SF15">
    <property type="entry name" value="CAAX AMINO TERMINAL PROTEASE FAMILY PROTEIN"/>
    <property type="match status" value="1"/>
</dbReference>
<evidence type="ECO:0000259" key="2">
    <source>
        <dbReference type="Pfam" id="PF02517"/>
    </source>
</evidence>
<keyword evidence="4" id="KW-1185">Reference proteome</keyword>
<keyword evidence="1" id="KW-1133">Transmembrane helix</keyword>
<evidence type="ECO:0000313" key="3">
    <source>
        <dbReference type="EMBL" id="MEB3366564.1"/>
    </source>
</evidence>
<dbReference type="InterPro" id="IPR003675">
    <property type="entry name" value="Rce1/LyrA-like_dom"/>
</dbReference>
<dbReference type="RefSeq" id="WP_324264135.1">
    <property type="nucleotide sequence ID" value="NZ_JAWLNX010000002.1"/>
</dbReference>
<name>A0ABU6A4R2_9PSEU</name>
<comment type="caution">
    <text evidence="3">The sequence shown here is derived from an EMBL/GenBank/DDBJ whole genome shotgun (WGS) entry which is preliminary data.</text>
</comment>
<keyword evidence="1" id="KW-0472">Membrane</keyword>
<accession>A0ABU6A4R2</accession>
<feature type="transmembrane region" description="Helical" evidence="1">
    <location>
        <begin position="16"/>
        <end position="40"/>
    </location>
</feature>
<evidence type="ECO:0000256" key="1">
    <source>
        <dbReference type="SAM" id="Phobius"/>
    </source>
</evidence>
<feature type="transmembrane region" description="Helical" evidence="1">
    <location>
        <begin position="137"/>
        <end position="154"/>
    </location>
</feature>
<dbReference type="Pfam" id="PF02517">
    <property type="entry name" value="Rce1-like"/>
    <property type="match status" value="1"/>
</dbReference>
<feature type="transmembrane region" description="Helical" evidence="1">
    <location>
        <begin position="175"/>
        <end position="193"/>
    </location>
</feature>
<feature type="domain" description="CAAX prenyl protease 2/Lysostaphin resistance protein A-like" evidence="2">
    <location>
        <begin position="145"/>
        <end position="231"/>
    </location>
</feature>
<sequence length="242" mass="25608">MPATEERSAQGGRAGLLMMVVFAAAVITFLGTSMLALVLAETPGNVSPAAMLANLTGPGVLAALVAITGTALLGAGPGTARIRRELALRWSWRAAGHGLLIGAVGLAVSLPAAMLWTRWVGPDQAESALGETFRGKQFGLPVAGAVFLIIWLLAPICEELLFRGVLWRAFEHWRWNAWGILAITTVLFALAHAEPLRTPLLLIISIPVGVARMLTGNLTAAIVTHQLNNFLPALLVFLLVSE</sequence>
<reference evidence="3 4" key="1">
    <citation type="submission" date="2023-10" db="EMBL/GenBank/DDBJ databases">
        <title>Saccharopolyspora sp. nov., isolated from mangrove soil.</title>
        <authorList>
            <person name="Lu Y."/>
            <person name="Liu W."/>
        </authorList>
    </citation>
    <scope>NUCLEOTIDE SEQUENCE [LARGE SCALE GENOMIC DNA]</scope>
    <source>
        <strain evidence="3 4">S2-29</strain>
    </source>
</reference>
<protein>
    <submittedName>
        <fullName evidence="3">Type II CAAX endopeptidase family protein</fullName>
    </submittedName>
</protein>